<dbReference type="SUPFAM" id="SSF46689">
    <property type="entry name" value="Homeodomain-like"/>
    <property type="match status" value="1"/>
</dbReference>
<dbReference type="RefSeq" id="WP_310015066.1">
    <property type="nucleotide sequence ID" value="NZ_JAVDQT010000007.1"/>
</dbReference>
<dbReference type="Proteomes" id="UP001184614">
    <property type="component" value="Unassembled WGS sequence"/>
</dbReference>
<dbReference type="InterPro" id="IPR009057">
    <property type="entry name" value="Homeodomain-like_sf"/>
</dbReference>
<organism evidence="3 4">
    <name type="scientific">Brucella pseudogrignonensis</name>
    <dbReference type="NCBI Taxonomy" id="419475"/>
    <lineage>
        <taxon>Bacteria</taxon>
        <taxon>Pseudomonadati</taxon>
        <taxon>Pseudomonadota</taxon>
        <taxon>Alphaproteobacteria</taxon>
        <taxon>Hyphomicrobiales</taxon>
        <taxon>Brucellaceae</taxon>
        <taxon>Brucella/Ochrobactrum group</taxon>
        <taxon>Brucella</taxon>
    </lineage>
</organism>
<keyword evidence="1" id="KW-0175">Coiled coil</keyword>
<evidence type="ECO:0000313" key="3">
    <source>
        <dbReference type="EMBL" id="MDR6433907.1"/>
    </source>
</evidence>
<dbReference type="EMBL" id="JAVDQT010000007">
    <property type="protein sequence ID" value="MDR6433907.1"/>
    <property type="molecule type" value="Genomic_DNA"/>
</dbReference>
<feature type="coiled-coil region" evidence="1">
    <location>
        <begin position="84"/>
        <end position="111"/>
    </location>
</feature>
<proteinExistence type="predicted"/>
<evidence type="ECO:0000256" key="2">
    <source>
        <dbReference type="SAM" id="MobiDB-lite"/>
    </source>
</evidence>
<evidence type="ECO:0000313" key="4">
    <source>
        <dbReference type="Proteomes" id="UP001184614"/>
    </source>
</evidence>
<feature type="region of interest" description="Disordered" evidence="2">
    <location>
        <begin position="53"/>
        <end position="83"/>
    </location>
</feature>
<feature type="compositionally biased region" description="Acidic residues" evidence="2">
    <location>
        <begin position="57"/>
        <end position="71"/>
    </location>
</feature>
<sequence>MFSAKRYPEDIRTKAIEAVNQRRLVNPRDRTIYREIAEQFNIGEQSLRLWVKKQDTNPEDSETINELDSGADEPKTDDHTPMTQAELEVELRKLRSNIEKLKAENQLLKKAFVVFSADWSK</sequence>
<evidence type="ECO:0000256" key="1">
    <source>
        <dbReference type="SAM" id="Coils"/>
    </source>
</evidence>
<keyword evidence="4" id="KW-1185">Reference proteome</keyword>
<name>A0ABU1MCY0_9HYPH</name>
<accession>A0ABU1MCY0</accession>
<gene>
    <name evidence="3" type="ORF">J2782_003653</name>
</gene>
<dbReference type="Gene3D" id="1.10.10.10">
    <property type="entry name" value="Winged helix-like DNA-binding domain superfamily/Winged helix DNA-binding domain"/>
    <property type="match status" value="1"/>
</dbReference>
<protein>
    <submittedName>
        <fullName evidence="3">Transposase-like protein</fullName>
    </submittedName>
</protein>
<dbReference type="InterPro" id="IPR036388">
    <property type="entry name" value="WH-like_DNA-bd_sf"/>
</dbReference>
<reference evidence="3 4" key="1">
    <citation type="submission" date="2023-07" db="EMBL/GenBank/DDBJ databases">
        <title>Sorghum-associated microbial communities from plants grown in Nebraska, USA.</title>
        <authorList>
            <person name="Schachtman D."/>
        </authorList>
    </citation>
    <scope>NUCLEOTIDE SEQUENCE [LARGE SCALE GENOMIC DNA]</scope>
    <source>
        <strain evidence="3 4">DS1730</strain>
    </source>
</reference>
<comment type="caution">
    <text evidence="3">The sequence shown here is derived from an EMBL/GenBank/DDBJ whole genome shotgun (WGS) entry which is preliminary data.</text>
</comment>